<dbReference type="EMBL" id="CP024768">
    <property type="protein sequence ID" value="QGY29776.1"/>
    <property type="molecule type" value="Genomic_DNA"/>
</dbReference>
<gene>
    <name evidence="1" type="ORF">CUN67_12895</name>
</gene>
<evidence type="ECO:0008006" key="3">
    <source>
        <dbReference type="Google" id="ProtNLM"/>
    </source>
</evidence>
<sequence length="296" mass="33640">MKKVLVNTYHGIGDTIFQRPFIRELLKQGKDVYVRTPLPEFFCDMPGLKFIRANSNLRTQRRNEQKSTVKFSDPPDKCKVIQPRYNNDDLKQKSIMQAFADCFGFEPSTLMDMPSYPAPIALPDNKPVVIIRPTTERDEWCNKSRGPLNDYVDQCSRLLAERGYHCISIADTCDTGIQKEWIPDCEPFAHEKYHSGELSITQVMALIERSTVVVTGVSFALVAATAYRTPTICLLGGHGGNNHPDLVSDPRYMDTSNTKFIYPDVYCMCQSMDHNCDKTITGLSEKVKGWLDEKHL</sequence>
<name>A0A6B9GBG6_PANCY</name>
<dbReference type="RefSeq" id="WP_208715711.1">
    <property type="nucleotide sequence ID" value="NZ_CP024768.1"/>
</dbReference>
<reference evidence="1 2" key="1">
    <citation type="submission" date="2017-11" db="EMBL/GenBank/DDBJ databases">
        <title>Genome sequence of Pantoea cypripedii NE1.</title>
        <authorList>
            <person name="Nascimento F.X."/>
        </authorList>
    </citation>
    <scope>NUCLEOTIDE SEQUENCE [LARGE SCALE GENOMIC DNA]</scope>
    <source>
        <strain evidence="1 2">NE1</strain>
    </source>
</reference>
<evidence type="ECO:0000313" key="2">
    <source>
        <dbReference type="Proteomes" id="UP000502005"/>
    </source>
</evidence>
<dbReference type="SUPFAM" id="SSF53756">
    <property type="entry name" value="UDP-Glycosyltransferase/glycogen phosphorylase"/>
    <property type="match status" value="1"/>
</dbReference>
<organism evidence="1 2">
    <name type="scientific">Pantoea cypripedii</name>
    <name type="common">Pectobacterium cypripedii</name>
    <name type="synonym">Erwinia cypripedii</name>
    <dbReference type="NCBI Taxonomy" id="55209"/>
    <lineage>
        <taxon>Bacteria</taxon>
        <taxon>Pseudomonadati</taxon>
        <taxon>Pseudomonadota</taxon>
        <taxon>Gammaproteobacteria</taxon>
        <taxon>Enterobacterales</taxon>
        <taxon>Erwiniaceae</taxon>
        <taxon>Pantoea</taxon>
    </lineage>
</organism>
<evidence type="ECO:0000313" key="1">
    <source>
        <dbReference type="EMBL" id="QGY29776.1"/>
    </source>
</evidence>
<proteinExistence type="predicted"/>
<dbReference type="Proteomes" id="UP000502005">
    <property type="component" value="Chromosome"/>
</dbReference>
<accession>A0A6B9GBG6</accession>
<protein>
    <recommendedName>
        <fullName evidence="3">Heptosyltransferase</fullName>
    </recommendedName>
</protein>
<dbReference type="Gene3D" id="3.40.50.2000">
    <property type="entry name" value="Glycogen Phosphorylase B"/>
    <property type="match status" value="1"/>
</dbReference>
<dbReference type="AlphaFoldDB" id="A0A6B9GBG6"/>